<sequence length="405" mass="46982">MKILSIVRRSLLFPLSIQLVNYLEIHACECPLPTPKTYTSYRRSGEVEIDGKLDEETWDRVPWTESFGNVFGEGEQFPSPPENIESKVKLIWDEDYLYVGAILMDPVIRALESEAVLGETFEDNTFQLYLDHDRTNHNYKVIQMNPNGVYKSTIYNKPPSDDGFESWWDLGPDFEYKIYTHGEINNKDWKPVKNGYWSVEMKIPVDRLSVKVFNSLGLRKRAEDSQLLPTYMNLNFLRTGFPPKGVVNLQPQSTGTTQSTTSNFFLFGLGSFNTLLKRHEVGPKYQTSWSPLHSNDIHHPELWGQVMFRNTTNTYKPFVPDPSYPTRFALMQIYYGEKSYAEKHDGIYTEDYEDLLVESQLVADCIGPLKIRTSEAGTSYEASIRYRKQTGHIREDRYLHFTDNH</sequence>
<dbReference type="CDD" id="cd09620">
    <property type="entry name" value="CBM9_like_3"/>
    <property type="match status" value="1"/>
</dbReference>
<evidence type="ECO:0000313" key="4">
    <source>
        <dbReference type="Proteomes" id="UP001479436"/>
    </source>
</evidence>
<proteinExistence type="predicted"/>
<evidence type="ECO:0000313" key="3">
    <source>
        <dbReference type="EMBL" id="KAK9760892.1"/>
    </source>
</evidence>
<evidence type="ECO:0000259" key="2">
    <source>
        <dbReference type="Pfam" id="PF06452"/>
    </source>
</evidence>
<accession>A0ABR2WH89</accession>
<gene>
    <name evidence="3" type="ORF">K7432_014642</name>
</gene>
<dbReference type="Pfam" id="PF06452">
    <property type="entry name" value="CBM9_1"/>
    <property type="match status" value="1"/>
</dbReference>
<organism evidence="3 4">
    <name type="scientific">Basidiobolus ranarum</name>
    <dbReference type="NCBI Taxonomy" id="34480"/>
    <lineage>
        <taxon>Eukaryota</taxon>
        <taxon>Fungi</taxon>
        <taxon>Fungi incertae sedis</taxon>
        <taxon>Zoopagomycota</taxon>
        <taxon>Entomophthoromycotina</taxon>
        <taxon>Basidiobolomycetes</taxon>
        <taxon>Basidiobolales</taxon>
        <taxon>Basidiobolaceae</taxon>
        <taxon>Basidiobolus</taxon>
    </lineage>
</organism>
<comment type="caution">
    <text evidence="3">The sequence shown here is derived from an EMBL/GenBank/DDBJ whole genome shotgun (WGS) entry which is preliminary data.</text>
</comment>
<keyword evidence="1" id="KW-0732">Signal</keyword>
<name>A0ABR2WH89_9FUNG</name>
<evidence type="ECO:0000256" key="1">
    <source>
        <dbReference type="SAM" id="SignalP"/>
    </source>
</evidence>
<dbReference type="EMBL" id="JASJQH010001721">
    <property type="protein sequence ID" value="KAK9760892.1"/>
    <property type="molecule type" value="Genomic_DNA"/>
</dbReference>
<reference evidence="3 4" key="1">
    <citation type="submission" date="2023-04" db="EMBL/GenBank/DDBJ databases">
        <title>Genome of Basidiobolus ranarum AG-B5.</title>
        <authorList>
            <person name="Stajich J.E."/>
            <person name="Carter-House D."/>
            <person name="Gryganskyi A."/>
        </authorList>
    </citation>
    <scope>NUCLEOTIDE SEQUENCE [LARGE SCALE GENOMIC DNA]</scope>
    <source>
        <strain evidence="3 4">AG-B5</strain>
    </source>
</reference>
<dbReference type="InterPro" id="IPR010502">
    <property type="entry name" value="Carb-bd_dom_fam9"/>
</dbReference>
<protein>
    <recommendedName>
        <fullName evidence="2">Carbohydrate-binding domain-containing protein</fullName>
    </recommendedName>
</protein>
<dbReference type="Proteomes" id="UP001479436">
    <property type="component" value="Unassembled WGS sequence"/>
</dbReference>
<feature type="domain" description="Carbohydrate-binding" evidence="2">
    <location>
        <begin position="49"/>
        <end position="209"/>
    </location>
</feature>
<dbReference type="Gene3D" id="2.60.40.1190">
    <property type="match status" value="1"/>
</dbReference>
<feature type="signal peptide" evidence="1">
    <location>
        <begin position="1"/>
        <end position="22"/>
    </location>
</feature>
<dbReference type="SUPFAM" id="SSF49344">
    <property type="entry name" value="CBD9-like"/>
    <property type="match status" value="1"/>
</dbReference>
<keyword evidence="4" id="KW-1185">Reference proteome</keyword>
<feature type="chain" id="PRO_5045598319" description="Carbohydrate-binding domain-containing protein" evidence="1">
    <location>
        <begin position="23"/>
        <end position="405"/>
    </location>
</feature>